<proteinExistence type="predicted"/>
<evidence type="ECO:0000313" key="3">
    <source>
        <dbReference type="Proteomes" id="UP000003340"/>
    </source>
</evidence>
<keyword evidence="3" id="KW-1185">Reference proteome</keyword>
<reference evidence="2 3" key="2">
    <citation type="submission" date="2009-02" db="EMBL/GenBank/DDBJ databases">
        <title>Draft genome sequence of Clostridium methylpentosum (DSM 5476).</title>
        <authorList>
            <person name="Sudarsanam P."/>
            <person name="Ley R."/>
            <person name="Guruge J."/>
            <person name="Turnbaugh P.J."/>
            <person name="Mahowald M."/>
            <person name="Liep D."/>
            <person name="Gordon J."/>
        </authorList>
    </citation>
    <scope>NUCLEOTIDE SEQUENCE [LARGE SCALE GENOMIC DNA]</scope>
    <source>
        <strain evidence="2 3">DSM 5476</strain>
    </source>
</reference>
<evidence type="ECO:0000313" key="2">
    <source>
        <dbReference type="EMBL" id="EEG30769.1"/>
    </source>
</evidence>
<gene>
    <name evidence="2" type="ORF">CLOSTMETH_01605</name>
</gene>
<dbReference type="AlphaFoldDB" id="C0ECN4"/>
<dbReference type="Proteomes" id="UP000003340">
    <property type="component" value="Unassembled WGS sequence"/>
</dbReference>
<feature type="compositionally biased region" description="Basic and acidic residues" evidence="1">
    <location>
        <begin position="51"/>
        <end position="64"/>
    </location>
</feature>
<name>C0ECN4_9FIRM</name>
<evidence type="ECO:0000256" key="1">
    <source>
        <dbReference type="SAM" id="MobiDB-lite"/>
    </source>
</evidence>
<dbReference type="HOGENOM" id="CLU_2750666_0_0_9"/>
<organism evidence="2 3">
    <name type="scientific">[Clostridium] methylpentosum DSM 5476</name>
    <dbReference type="NCBI Taxonomy" id="537013"/>
    <lineage>
        <taxon>Bacteria</taxon>
        <taxon>Bacillati</taxon>
        <taxon>Bacillota</taxon>
        <taxon>Clostridia</taxon>
        <taxon>Eubacteriales</taxon>
        <taxon>Oscillospiraceae</taxon>
        <taxon>Oscillospiraceae incertae sedis</taxon>
    </lineage>
</organism>
<comment type="caution">
    <text evidence="2">The sequence shown here is derived from an EMBL/GenBank/DDBJ whole genome shotgun (WGS) entry which is preliminary data.</text>
</comment>
<sequence>MDQRKNSAHAAEFFLYRSLKKRFLYRSMCMYCSDRANDFSYLLAGQRKSTKETAELENQRENEQRGGVLG</sequence>
<dbReference type="EMBL" id="ACEC01000054">
    <property type="protein sequence ID" value="EEG30769.1"/>
    <property type="molecule type" value="Genomic_DNA"/>
</dbReference>
<protein>
    <submittedName>
        <fullName evidence="2">Uncharacterized protein</fullName>
    </submittedName>
</protein>
<reference evidence="2 3" key="1">
    <citation type="submission" date="2009-01" db="EMBL/GenBank/DDBJ databases">
        <authorList>
            <person name="Fulton L."/>
            <person name="Clifton S."/>
            <person name="Fulton B."/>
            <person name="Xu J."/>
            <person name="Minx P."/>
            <person name="Pepin K.H."/>
            <person name="Johnson M."/>
            <person name="Bhonagiri V."/>
            <person name="Nash W.E."/>
            <person name="Mardis E.R."/>
            <person name="Wilson R.K."/>
        </authorList>
    </citation>
    <scope>NUCLEOTIDE SEQUENCE [LARGE SCALE GENOMIC DNA]</scope>
    <source>
        <strain evidence="2 3">DSM 5476</strain>
    </source>
</reference>
<accession>C0ECN4</accession>
<feature type="region of interest" description="Disordered" evidence="1">
    <location>
        <begin position="51"/>
        <end position="70"/>
    </location>
</feature>
<dbReference type="STRING" id="537013.CLOSTMETH_01605"/>